<dbReference type="RefSeq" id="WP_323357800.1">
    <property type="nucleotide sequence ID" value="NZ_JAYGHY010000071.1"/>
</dbReference>
<comment type="caution">
    <text evidence="1">The sequence shown here is derived from an EMBL/GenBank/DDBJ whole genome shotgun (WGS) entry which is preliminary data.</text>
</comment>
<protein>
    <submittedName>
        <fullName evidence="1">Uncharacterized protein</fullName>
    </submittedName>
</protein>
<sequence length="243" mass="26685">MAEFLPILRNAGLVHPIEPRLIDNLSLHNIVTFPAQEFIRLWVEHKKKQQEDEQRLWRFAGAAVGMMFGLGDGFQIGDLLGGLAGGAMGALAQEALSADDKAALDRMQLHWVHADHGSPIRMAQRHGRPVARYMLTNGGAVIPCVGFQDGWLAILENDGAKRFLAPLQEEAKQSGFINPEWVDGQLAHGASFRADGRGFMIKQEKRLATLPATDGIVHDVMALETDNGNILAIKSSIPHHSEY</sequence>
<proteinExistence type="predicted"/>
<keyword evidence="2" id="KW-1185">Reference proteome</keyword>
<dbReference type="EMBL" id="JAYGHY010000071">
    <property type="protein sequence ID" value="MEA5443839.1"/>
    <property type="molecule type" value="Genomic_DNA"/>
</dbReference>
<dbReference type="Proteomes" id="UP001302329">
    <property type="component" value="Unassembled WGS sequence"/>
</dbReference>
<organism evidence="1 2">
    <name type="scientific">Cyanobium gracile UHCC 0281</name>
    <dbReference type="NCBI Taxonomy" id="3110309"/>
    <lineage>
        <taxon>Bacteria</taxon>
        <taxon>Bacillati</taxon>
        <taxon>Cyanobacteriota</taxon>
        <taxon>Cyanophyceae</taxon>
        <taxon>Synechococcales</taxon>
        <taxon>Prochlorococcaceae</taxon>
        <taxon>Cyanobium</taxon>
    </lineage>
</organism>
<name>A0ABU5SZ89_9CYAN</name>
<accession>A0ABU5SZ89</accession>
<reference evidence="1 2" key="1">
    <citation type="submission" date="2023-12" db="EMBL/GenBank/DDBJ databases">
        <title>Baltic Sea Cyanobacteria.</title>
        <authorList>
            <person name="Delbaje E."/>
            <person name="Fewer D.P."/>
            <person name="Shishido T.K."/>
        </authorList>
    </citation>
    <scope>NUCLEOTIDE SEQUENCE [LARGE SCALE GENOMIC DNA]</scope>
    <source>
        <strain evidence="1 2">UHCC 0281</strain>
    </source>
</reference>
<gene>
    <name evidence="1" type="ORF">VB739_14875</name>
</gene>
<evidence type="ECO:0000313" key="2">
    <source>
        <dbReference type="Proteomes" id="UP001302329"/>
    </source>
</evidence>
<evidence type="ECO:0000313" key="1">
    <source>
        <dbReference type="EMBL" id="MEA5443839.1"/>
    </source>
</evidence>